<dbReference type="Proteomes" id="UP000641386">
    <property type="component" value="Unassembled WGS sequence"/>
</dbReference>
<evidence type="ECO:0000313" key="2">
    <source>
        <dbReference type="EMBL" id="GHE99157.1"/>
    </source>
</evidence>
<reference evidence="2" key="2">
    <citation type="submission" date="2020-09" db="EMBL/GenBank/DDBJ databases">
        <authorList>
            <person name="Sun Q."/>
            <person name="Ohkuma M."/>
        </authorList>
    </citation>
    <scope>NUCLEOTIDE SEQUENCE</scope>
    <source>
        <strain evidence="2">JCM 3302</strain>
    </source>
</reference>
<accession>A0A919E0V0</accession>
<dbReference type="EMBL" id="BNBC01000038">
    <property type="protein sequence ID" value="GHE99157.1"/>
    <property type="molecule type" value="Genomic_DNA"/>
</dbReference>
<organism evidence="2 3">
    <name type="scientific">Streptomyces spiralis</name>
    <dbReference type="NCBI Taxonomy" id="66376"/>
    <lineage>
        <taxon>Bacteria</taxon>
        <taxon>Bacillati</taxon>
        <taxon>Actinomycetota</taxon>
        <taxon>Actinomycetes</taxon>
        <taxon>Kitasatosporales</taxon>
        <taxon>Streptomycetaceae</taxon>
        <taxon>Streptomyces</taxon>
    </lineage>
</organism>
<sequence>MRFEERGGDQSQERVVVEEDRDDVGALDPAVEPSSGLVDHVIVDLQCAVLGCAERRERRVTPPPWSCRHGPHEPARG</sequence>
<dbReference type="AlphaFoldDB" id="A0A919E0V0"/>
<keyword evidence="3" id="KW-1185">Reference proteome</keyword>
<comment type="caution">
    <text evidence="2">The sequence shown here is derived from an EMBL/GenBank/DDBJ whole genome shotgun (WGS) entry which is preliminary data.</text>
</comment>
<feature type="region of interest" description="Disordered" evidence="1">
    <location>
        <begin position="58"/>
        <end position="77"/>
    </location>
</feature>
<reference evidence="2" key="1">
    <citation type="journal article" date="2014" name="Int. J. Syst. Evol. Microbiol.">
        <title>Complete genome sequence of Corynebacterium casei LMG S-19264T (=DSM 44701T), isolated from a smear-ripened cheese.</title>
        <authorList>
            <consortium name="US DOE Joint Genome Institute (JGI-PGF)"/>
            <person name="Walter F."/>
            <person name="Albersmeier A."/>
            <person name="Kalinowski J."/>
            <person name="Ruckert C."/>
        </authorList>
    </citation>
    <scope>NUCLEOTIDE SEQUENCE</scope>
    <source>
        <strain evidence="2">JCM 3302</strain>
    </source>
</reference>
<proteinExistence type="predicted"/>
<feature type="compositionally biased region" description="Basic and acidic residues" evidence="1">
    <location>
        <begin position="1"/>
        <end position="18"/>
    </location>
</feature>
<name>A0A919E0V0_9ACTN</name>
<feature type="region of interest" description="Disordered" evidence="1">
    <location>
        <begin position="1"/>
        <end position="23"/>
    </location>
</feature>
<evidence type="ECO:0000256" key="1">
    <source>
        <dbReference type="SAM" id="MobiDB-lite"/>
    </source>
</evidence>
<protein>
    <submittedName>
        <fullName evidence="2">Uncharacterized protein</fullName>
    </submittedName>
</protein>
<gene>
    <name evidence="2" type="ORF">GCM10014715_64210</name>
</gene>
<evidence type="ECO:0000313" key="3">
    <source>
        <dbReference type="Proteomes" id="UP000641386"/>
    </source>
</evidence>